<dbReference type="GO" id="GO:0005737">
    <property type="term" value="C:cytoplasm"/>
    <property type="evidence" value="ECO:0007669"/>
    <property type="project" value="InterPro"/>
</dbReference>
<proteinExistence type="predicted"/>
<dbReference type="InParanoid" id="B3S766"/>
<dbReference type="CDD" id="cd01249">
    <property type="entry name" value="BAR-PH_GRAF_family"/>
    <property type="match status" value="1"/>
</dbReference>
<dbReference type="AlphaFoldDB" id="B3S766"/>
<reference evidence="9 10" key="1">
    <citation type="journal article" date="2008" name="Nature">
        <title>The Trichoplax genome and the nature of placozoans.</title>
        <authorList>
            <person name="Srivastava M."/>
            <person name="Begovic E."/>
            <person name="Chapman J."/>
            <person name="Putnam N.H."/>
            <person name="Hellsten U."/>
            <person name="Kawashima T."/>
            <person name="Kuo A."/>
            <person name="Mitros T."/>
            <person name="Salamov A."/>
            <person name="Carpenter M.L."/>
            <person name="Signorovitch A.Y."/>
            <person name="Moreno M.A."/>
            <person name="Kamm K."/>
            <person name="Grimwood J."/>
            <person name="Schmutz J."/>
            <person name="Shapiro H."/>
            <person name="Grigoriev I.V."/>
            <person name="Buss L.W."/>
            <person name="Schierwater B."/>
            <person name="Dellaporta S.L."/>
            <person name="Rokhsar D.S."/>
        </authorList>
    </citation>
    <scope>NUCLEOTIDE SEQUENCE [LARGE SCALE GENOMIC DNA]</scope>
    <source>
        <strain evidence="9 10">Grell-BS-1999</strain>
    </source>
</reference>
<dbReference type="SMART" id="SM00326">
    <property type="entry name" value="SH3"/>
    <property type="match status" value="1"/>
</dbReference>
<evidence type="ECO:0000259" key="7">
    <source>
        <dbReference type="PROSITE" id="PS50003"/>
    </source>
</evidence>
<dbReference type="PROSITE" id="PS50003">
    <property type="entry name" value="PH_DOMAIN"/>
    <property type="match status" value="1"/>
</dbReference>
<dbReference type="PANTHER" id="PTHR12552">
    <property type="entry name" value="OLIGOPHRENIN 1"/>
    <property type="match status" value="1"/>
</dbReference>
<dbReference type="Pfam" id="PF00169">
    <property type="entry name" value="PH"/>
    <property type="match status" value="1"/>
</dbReference>
<sequence length="648" mass="74008">MIALCYNSDYRVEDRLFSELSKAQKSFALALYEFKFTEAIGQPTDDELTIAEAFKSFSKMIRSIEDAREGLMTTCNLSLLQPLENFRKEDIEAMKEEKKKYEKSSQSYYNALEKHLNISNKKKEAVVQESEDLLDHQLEEYHQASLDYVFQLYQLQEMKKFQFVEIVRIAPYCGYEIFRDSEGFLNHLQLILQNARQNFDTQKEEAQSYITKIRSNADKKIKSTDDTREGYLYMLKKGLVGGNNWVKYYCLYEKKGKLFKIISSSQNKVPTCETMKVMSCVRRKTDSIEKRYCFDITFKQETKIVNHTFQCLGEDDRRSWLEAMDGAEPVYSEVKPQRKTVGYELNENGFAFVERCIEEVEKRGLGEQGLYRLVGSTIKVKALLQAWIEIAIIAESDTLEERVDGVRAAVEKLPELNYNMLYIVVAHLKNVAGEADVNKMYASNLGVVFGPTLMRPEEESMAAIVDIKYQGVCVEIMVSSFDKVFKRNVTNAKGPFSLTPTFGKRSEDNSVSRKPSSLSVTARPDDIAKNRKASTPVGRRKEGQGNITGQRQSPSTSQPPSLQPSGQKLGFKVARTLYQCKGEYDKELSFEANQVIHNGKQRDIHVHNSFGSASISSTVRESEEPGWLYGTINDETGLIPENYVEIIN</sequence>
<dbReference type="SUPFAM" id="SSF50044">
    <property type="entry name" value="SH3-domain"/>
    <property type="match status" value="1"/>
</dbReference>
<evidence type="ECO:0000313" key="9">
    <source>
        <dbReference type="EMBL" id="EDV21516.1"/>
    </source>
</evidence>
<dbReference type="OMA" id="DAFEWES"/>
<evidence type="ECO:0008006" key="11">
    <source>
        <dbReference type="Google" id="ProtNLM"/>
    </source>
</evidence>
<protein>
    <recommendedName>
        <fullName evidence="11">Rho GTPase-activating protein 26</fullName>
    </recommendedName>
</protein>
<evidence type="ECO:0000256" key="1">
    <source>
        <dbReference type="ARBA" id="ARBA00022443"/>
    </source>
</evidence>
<dbReference type="Gene3D" id="2.30.30.40">
    <property type="entry name" value="SH3 Domains"/>
    <property type="match status" value="1"/>
</dbReference>
<dbReference type="eggNOG" id="KOG1451">
    <property type="taxonomic scope" value="Eukaryota"/>
</dbReference>
<dbReference type="Pfam" id="PF16746">
    <property type="entry name" value="BAR_3"/>
    <property type="match status" value="1"/>
</dbReference>
<dbReference type="InterPro" id="IPR011993">
    <property type="entry name" value="PH-like_dom_sf"/>
</dbReference>
<dbReference type="InterPro" id="IPR036028">
    <property type="entry name" value="SH3-like_dom_sf"/>
</dbReference>
<dbReference type="FunCoup" id="B3S766">
    <property type="interactions" value="1533"/>
</dbReference>
<evidence type="ECO:0000256" key="3">
    <source>
        <dbReference type="PROSITE-ProRule" id="PRU00192"/>
    </source>
</evidence>
<dbReference type="Proteomes" id="UP000009022">
    <property type="component" value="Unassembled WGS sequence"/>
</dbReference>
<feature type="domain" description="Rho-GAP" evidence="8">
    <location>
        <begin position="296"/>
        <end position="485"/>
    </location>
</feature>
<dbReference type="PROSITE" id="PS50238">
    <property type="entry name" value="RHOGAP"/>
    <property type="match status" value="1"/>
</dbReference>
<dbReference type="PANTHER" id="PTHR12552:SF1">
    <property type="entry name" value="RHO GTPASE-ACTIVATING PROTEIN GRAF"/>
    <property type="match status" value="1"/>
</dbReference>
<dbReference type="InterPro" id="IPR000198">
    <property type="entry name" value="RhoGAP_dom"/>
</dbReference>
<dbReference type="InterPro" id="IPR004148">
    <property type="entry name" value="BAR_dom"/>
</dbReference>
<dbReference type="SUPFAM" id="SSF50729">
    <property type="entry name" value="PH domain-like"/>
    <property type="match status" value="1"/>
</dbReference>
<dbReference type="SMART" id="SM00233">
    <property type="entry name" value="PH"/>
    <property type="match status" value="1"/>
</dbReference>
<dbReference type="SMART" id="SM00324">
    <property type="entry name" value="RhoGAP"/>
    <property type="match status" value="1"/>
</dbReference>
<dbReference type="GO" id="GO:0005096">
    <property type="term" value="F:GTPase activator activity"/>
    <property type="evidence" value="ECO:0000318"/>
    <property type="project" value="GO_Central"/>
</dbReference>
<dbReference type="KEGG" id="tad:TRIADDRAFT_60059"/>
<dbReference type="OrthoDB" id="3183924at2759"/>
<organism evidence="9 10">
    <name type="scientific">Trichoplax adhaerens</name>
    <name type="common">Trichoplax reptans</name>
    <dbReference type="NCBI Taxonomy" id="10228"/>
    <lineage>
        <taxon>Eukaryota</taxon>
        <taxon>Metazoa</taxon>
        <taxon>Placozoa</taxon>
        <taxon>Uniplacotomia</taxon>
        <taxon>Trichoplacea</taxon>
        <taxon>Trichoplacidae</taxon>
        <taxon>Trichoplax</taxon>
    </lineage>
</organism>
<keyword evidence="4" id="KW-0175">Coiled coil</keyword>
<evidence type="ECO:0000256" key="5">
    <source>
        <dbReference type="SAM" id="MobiDB-lite"/>
    </source>
</evidence>
<feature type="coiled-coil region" evidence="4">
    <location>
        <begin position="185"/>
        <end position="212"/>
    </location>
</feature>
<accession>B3S766</accession>
<dbReference type="STRING" id="10228.B3S766"/>
<dbReference type="InterPro" id="IPR001849">
    <property type="entry name" value="PH_domain"/>
</dbReference>
<dbReference type="Gene3D" id="2.30.29.30">
    <property type="entry name" value="Pleckstrin-homology domain (PH domain)/Phosphotyrosine-binding domain (PTB)"/>
    <property type="match status" value="1"/>
</dbReference>
<feature type="domain" description="SH3" evidence="6">
    <location>
        <begin position="569"/>
        <end position="648"/>
    </location>
</feature>
<dbReference type="RefSeq" id="XP_002116116.1">
    <property type="nucleotide sequence ID" value="XM_002116080.1"/>
</dbReference>
<dbReference type="CDD" id="cd11882">
    <property type="entry name" value="SH3_GRAF-like"/>
    <property type="match status" value="1"/>
</dbReference>
<dbReference type="EMBL" id="DS985253">
    <property type="protein sequence ID" value="EDV21516.1"/>
    <property type="molecule type" value="Genomic_DNA"/>
</dbReference>
<dbReference type="PhylomeDB" id="B3S766"/>
<dbReference type="InterPro" id="IPR047234">
    <property type="entry name" value="GRAF_fam"/>
</dbReference>
<evidence type="ECO:0000313" key="10">
    <source>
        <dbReference type="Proteomes" id="UP000009022"/>
    </source>
</evidence>
<feature type="compositionally biased region" description="Low complexity" evidence="5">
    <location>
        <begin position="550"/>
        <end position="567"/>
    </location>
</feature>
<dbReference type="CTD" id="6757244"/>
<dbReference type="Gene3D" id="1.20.1270.60">
    <property type="entry name" value="Arfaptin homology (AH) domain/BAR domain"/>
    <property type="match status" value="1"/>
</dbReference>
<keyword evidence="10" id="KW-1185">Reference proteome</keyword>
<dbReference type="GO" id="GO:0007165">
    <property type="term" value="P:signal transduction"/>
    <property type="evidence" value="ECO:0007669"/>
    <property type="project" value="InterPro"/>
</dbReference>
<dbReference type="Pfam" id="PF00620">
    <property type="entry name" value="RhoGAP"/>
    <property type="match status" value="1"/>
</dbReference>
<gene>
    <name evidence="9" type="ORF">TRIADDRAFT_60059</name>
</gene>
<dbReference type="InterPro" id="IPR008936">
    <property type="entry name" value="Rho_GTPase_activation_prot"/>
</dbReference>
<dbReference type="InterPro" id="IPR027267">
    <property type="entry name" value="AH/BAR_dom_sf"/>
</dbReference>
<dbReference type="HOGENOM" id="CLU_011532_2_0_1"/>
<dbReference type="InterPro" id="IPR001452">
    <property type="entry name" value="SH3_domain"/>
</dbReference>
<evidence type="ECO:0000259" key="8">
    <source>
        <dbReference type="PROSITE" id="PS50238"/>
    </source>
</evidence>
<dbReference type="PROSITE" id="PS50002">
    <property type="entry name" value="SH3"/>
    <property type="match status" value="1"/>
</dbReference>
<dbReference type="InterPro" id="IPR047225">
    <property type="entry name" value="PH_GRAF"/>
</dbReference>
<evidence type="ECO:0000256" key="2">
    <source>
        <dbReference type="ARBA" id="ARBA00022468"/>
    </source>
</evidence>
<dbReference type="SUPFAM" id="SSF103657">
    <property type="entry name" value="BAR/IMD domain-like"/>
    <property type="match status" value="1"/>
</dbReference>
<dbReference type="GeneID" id="6757244"/>
<dbReference type="SUPFAM" id="SSF48350">
    <property type="entry name" value="GTPase activation domain, GAP"/>
    <property type="match status" value="1"/>
</dbReference>
<dbReference type="Gene3D" id="1.10.555.10">
    <property type="entry name" value="Rho GTPase activation protein"/>
    <property type="match status" value="2"/>
</dbReference>
<keyword evidence="2" id="KW-0343">GTPase activation</keyword>
<keyword evidence="1 3" id="KW-0728">SH3 domain</keyword>
<feature type="domain" description="PH" evidence="7">
    <location>
        <begin position="225"/>
        <end position="329"/>
    </location>
</feature>
<evidence type="ECO:0000256" key="4">
    <source>
        <dbReference type="SAM" id="Coils"/>
    </source>
</evidence>
<feature type="region of interest" description="Disordered" evidence="5">
    <location>
        <begin position="496"/>
        <end position="567"/>
    </location>
</feature>
<name>B3S766_TRIAD</name>
<evidence type="ECO:0000259" key="6">
    <source>
        <dbReference type="PROSITE" id="PS50002"/>
    </source>
</evidence>